<evidence type="ECO:0000259" key="2">
    <source>
        <dbReference type="PROSITE" id="PS50921"/>
    </source>
</evidence>
<feature type="region of interest" description="Disordered" evidence="1">
    <location>
        <begin position="1"/>
        <end position="20"/>
    </location>
</feature>
<keyword evidence="4" id="KW-1185">Reference proteome</keyword>
<sequence>MAEGLEVLVSDREGGAGRPQPGAFDAVVDQAAGVLIAVGRMTSAEAWDVLRETSMRTDIKLRHVAELLVEWGRTGALCADIRTELDRQLAQRRPAPGL</sequence>
<comment type="caution">
    <text evidence="3">The sequence shown here is derived from an EMBL/GenBank/DDBJ whole genome shotgun (WGS) entry which is preliminary data.</text>
</comment>
<protein>
    <submittedName>
        <fullName evidence="3">ANTAR domain-containing protein</fullName>
    </submittedName>
</protein>
<dbReference type="SMART" id="SM01012">
    <property type="entry name" value="ANTAR"/>
    <property type="match status" value="1"/>
</dbReference>
<dbReference type="InterPro" id="IPR005561">
    <property type="entry name" value="ANTAR"/>
</dbReference>
<dbReference type="InterPro" id="IPR036388">
    <property type="entry name" value="WH-like_DNA-bd_sf"/>
</dbReference>
<organism evidence="3 4">
    <name type="scientific">Streptomyces aureus</name>
    <dbReference type="NCBI Taxonomy" id="193461"/>
    <lineage>
        <taxon>Bacteria</taxon>
        <taxon>Bacillati</taxon>
        <taxon>Actinomycetota</taxon>
        <taxon>Actinomycetes</taxon>
        <taxon>Kitasatosporales</taxon>
        <taxon>Streptomycetaceae</taxon>
        <taxon>Streptomyces</taxon>
    </lineage>
</organism>
<gene>
    <name evidence="3" type="ORF">ACEG43_37180</name>
</gene>
<proteinExistence type="predicted"/>
<accession>A0ABV4STH8</accession>
<reference evidence="3 4" key="1">
    <citation type="submission" date="2024-08" db="EMBL/GenBank/DDBJ databases">
        <title>Genome sequence of Streptomyces aureus CACIA-1.46HGO.</title>
        <authorList>
            <person name="Evangelista-Martinez Z."/>
        </authorList>
    </citation>
    <scope>NUCLEOTIDE SEQUENCE [LARGE SCALE GENOMIC DNA]</scope>
    <source>
        <strain evidence="3 4">CACIA-1.46HGO</strain>
    </source>
</reference>
<evidence type="ECO:0000313" key="3">
    <source>
        <dbReference type="EMBL" id="MFA3841764.1"/>
    </source>
</evidence>
<dbReference type="PROSITE" id="PS50921">
    <property type="entry name" value="ANTAR"/>
    <property type="match status" value="1"/>
</dbReference>
<dbReference type="Gene3D" id="1.10.10.10">
    <property type="entry name" value="Winged helix-like DNA-binding domain superfamily/Winged helix DNA-binding domain"/>
    <property type="match status" value="1"/>
</dbReference>
<evidence type="ECO:0000256" key="1">
    <source>
        <dbReference type="SAM" id="MobiDB-lite"/>
    </source>
</evidence>
<feature type="domain" description="ANTAR" evidence="2">
    <location>
        <begin position="8"/>
        <end position="69"/>
    </location>
</feature>
<dbReference type="RefSeq" id="WP_326708280.1">
    <property type="nucleotide sequence ID" value="NZ_BAAAKQ010000153.1"/>
</dbReference>
<dbReference type="Proteomes" id="UP001571476">
    <property type="component" value="Unassembled WGS sequence"/>
</dbReference>
<evidence type="ECO:0000313" key="4">
    <source>
        <dbReference type="Proteomes" id="UP001571476"/>
    </source>
</evidence>
<name>A0ABV4STH8_9ACTN</name>
<dbReference type="Pfam" id="PF03861">
    <property type="entry name" value="ANTAR"/>
    <property type="match status" value="1"/>
</dbReference>
<dbReference type="EMBL" id="JBGOSP010000028">
    <property type="protein sequence ID" value="MFA3841764.1"/>
    <property type="molecule type" value="Genomic_DNA"/>
</dbReference>